<dbReference type="AlphaFoldDB" id="A0A1C6YZ17"/>
<evidence type="ECO:0000313" key="3">
    <source>
        <dbReference type="Proteomes" id="UP000094844"/>
    </source>
</evidence>
<feature type="signal peptide" evidence="1">
    <location>
        <begin position="1"/>
        <end position="18"/>
    </location>
</feature>
<feature type="chain" id="PRO_5008751805" description="SH3 domain-containing protein" evidence="1">
    <location>
        <begin position="19"/>
        <end position="114"/>
    </location>
</feature>
<evidence type="ECO:0008006" key="4">
    <source>
        <dbReference type="Google" id="ProtNLM"/>
    </source>
</evidence>
<gene>
    <name evidence="2" type="ORF">BN1044_01634</name>
</gene>
<accession>A0A1C6YZ17</accession>
<name>A0A1C6YZ17_HAFAL</name>
<dbReference type="Proteomes" id="UP000094844">
    <property type="component" value="Unassembled WGS sequence"/>
</dbReference>
<dbReference type="RefSeq" id="WP_072308263.1">
    <property type="nucleotide sequence ID" value="NZ_FMIQ01000028.1"/>
</dbReference>
<proteinExistence type="predicted"/>
<reference evidence="2 3" key="1">
    <citation type="submission" date="2016-09" db="EMBL/GenBank/DDBJ databases">
        <authorList>
            <person name="Capua I."/>
            <person name="De Benedictis P."/>
            <person name="Joannis T."/>
            <person name="Lombin L.H."/>
            <person name="Cattoli G."/>
        </authorList>
    </citation>
    <scope>NUCLEOTIDE SEQUENCE [LARGE SCALE GENOMIC DNA]</scope>
    <source>
        <strain evidence="2 3">GB001</strain>
    </source>
</reference>
<evidence type="ECO:0000313" key="2">
    <source>
        <dbReference type="EMBL" id="SCM52163.1"/>
    </source>
</evidence>
<dbReference type="EMBL" id="FMIQ01000028">
    <property type="protein sequence ID" value="SCM52163.1"/>
    <property type="molecule type" value="Genomic_DNA"/>
</dbReference>
<protein>
    <recommendedName>
        <fullName evidence="4">SH3 domain-containing protein</fullName>
    </recommendedName>
</protein>
<evidence type="ECO:0000256" key="1">
    <source>
        <dbReference type="SAM" id="SignalP"/>
    </source>
</evidence>
<organism evidence="2 3">
    <name type="scientific">Hafnia alvei</name>
    <dbReference type="NCBI Taxonomy" id="569"/>
    <lineage>
        <taxon>Bacteria</taxon>
        <taxon>Pseudomonadati</taxon>
        <taxon>Pseudomonadota</taxon>
        <taxon>Gammaproteobacteria</taxon>
        <taxon>Enterobacterales</taxon>
        <taxon>Hafniaceae</taxon>
        <taxon>Hafnia</taxon>
    </lineage>
</organism>
<dbReference type="OrthoDB" id="8234880at2"/>
<keyword evidence="1" id="KW-0732">Signal</keyword>
<sequence length="114" mass="12939">MRLILFLSFLVSSFLSWGECSDINISAEQKQSLNSTAESNYIVKYKSRVYFYSAPDEMCRIKNIFIIKNDVVSIYAEYKGFSSVMFFRKNGDPVSGWIHSDSIEPIGTGVGPKE</sequence>